<name>A0A1N6XVY7_9EURY</name>
<evidence type="ECO:0000313" key="1">
    <source>
        <dbReference type="EMBL" id="SIR06507.1"/>
    </source>
</evidence>
<dbReference type="Proteomes" id="UP000185687">
    <property type="component" value="Unassembled WGS sequence"/>
</dbReference>
<evidence type="ECO:0000313" key="2">
    <source>
        <dbReference type="Proteomes" id="UP000185687"/>
    </source>
</evidence>
<organism evidence="1 2">
    <name type="scientific">Natronorubrum daqingense</name>
    <dbReference type="NCBI Taxonomy" id="588898"/>
    <lineage>
        <taxon>Archaea</taxon>
        <taxon>Methanobacteriati</taxon>
        <taxon>Methanobacteriota</taxon>
        <taxon>Stenosarchaea group</taxon>
        <taxon>Halobacteria</taxon>
        <taxon>Halobacteriales</taxon>
        <taxon>Natrialbaceae</taxon>
        <taxon>Natronorubrum</taxon>
    </lineage>
</organism>
<dbReference type="EMBL" id="FTNP01000001">
    <property type="protein sequence ID" value="SIR06507.1"/>
    <property type="molecule type" value="Genomic_DNA"/>
</dbReference>
<proteinExistence type="predicted"/>
<protein>
    <submittedName>
        <fullName evidence="1">Uncharacterized protein</fullName>
    </submittedName>
</protein>
<sequence length="51" mass="5853">MWQSNGRSPQNTFERILFDTEVLQRAVMHCPVNLRAWLPALVTSSPLVGER</sequence>
<accession>A0A1N6XVY7</accession>
<keyword evidence="2" id="KW-1185">Reference proteome</keyword>
<gene>
    <name evidence="1" type="ORF">SAMN05421809_0237</name>
</gene>
<dbReference type="AlphaFoldDB" id="A0A1N6XVY7"/>
<reference evidence="1 2" key="1">
    <citation type="submission" date="2017-01" db="EMBL/GenBank/DDBJ databases">
        <authorList>
            <person name="Mah S.A."/>
            <person name="Swanson W.J."/>
            <person name="Moy G.W."/>
            <person name="Vacquier V.D."/>
        </authorList>
    </citation>
    <scope>NUCLEOTIDE SEQUENCE [LARGE SCALE GENOMIC DNA]</scope>
    <source>
        <strain evidence="1 2">CGMCC 1.8909</strain>
    </source>
</reference>